<comment type="caution">
    <text evidence="2">The sequence shown here is derived from an EMBL/GenBank/DDBJ whole genome shotgun (WGS) entry which is preliminary data.</text>
</comment>
<evidence type="ECO:0000256" key="1">
    <source>
        <dbReference type="SAM" id="Phobius"/>
    </source>
</evidence>
<sequence>MDAAGVLLARWVSRRAVLGQREDERARGARRSRDIEDVAELLEHREGFGRRPAHRRALDLIIGRCAVDFSRLCTGCSGSCTGNDTIDDYGEELPSPPRRSAAALCAVGVPIYDARVDLSDWLFFPLVALTLTTLLLLLLLGASVVYPRSWDVTARAAALREIERRFAGLGPRSQSDLIAADRMSGPDISASGDDGLASSVLDVVLVLTNASDRAELDTELTALRDKLEMTAVRRQVRLVANVSSIRLASYLWVAGNFLCQARFAFVGFMWFFPRALPFLGKRLQKHGGVLALIGVVVGLLWAAITRATTPKDSPFDWLSLVGNIALVFTIAGIVVAVLGLYKAILVARFGETRQWTLRGIFSAVVLMLVLLIVMILSLSGVLAEWQRHLARWTQSIDMTEGVGRWIGAALMAVFIGYVLLNIYRWIRNPAMSLSDRLWMLAGAPLLLLMLALVIFFALDISFATFDWMFLAGVWAIFVLAALAGIVTCIEWVQKYVLLKRLGRAVPKKGFRWWALVTWALSGLILNGAWPHMVSSSLDVDNSPLFVTVFSALNLLLGLWTLATFPGLIITLLYARRVWKAFEILRFDQAPPHPDLAETDSTQPE</sequence>
<gene>
    <name evidence="2" type="ORF">ACFQB0_06315</name>
</gene>
<accession>A0ABW1VFT5</accession>
<dbReference type="Proteomes" id="UP001596306">
    <property type="component" value="Unassembled WGS sequence"/>
</dbReference>
<keyword evidence="1" id="KW-1133">Transmembrane helix</keyword>
<feature type="transmembrane region" description="Helical" evidence="1">
    <location>
        <begin position="359"/>
        <end position="382"/>
    </location>
</feature>
<dbReference type="EMBL" id="JBHSTP010000001">
    <property type="protein sequence ID" value="MFC6355718.1"/>
    <property type="molecule type" value="Genomic_DNA"/>
</dbReference>
<feature type="transmembrane region" description="Helical" evidence="1">
    <location>
        <begin position="283"/>
        <end position="304"/>
    </location>
</feature>
<name>A0ABW1VFT5_9MICO</name>
<feature type="transmembrane region" description="Helical" evidence="1">
    <location>
        <begin position="437"/>
        <end position="457"/>
    </location>
</feature>
<keyword evidence="1" id="KW-0472">Membrane</keyword>
<feature type="transmembrane region" description="Helical" evidence="1">
    <location>
        <begin position="544"/>
        <end position="574"/>
    </location>
</feature>
<feature type="transmembrane region" description="Helical" evidence="1">
    <location>
        <begin position="469"/>
        <end position="492"/>
    </location>
</feature>
<reference evidence="3" key="1">
    <citation type="journal article" date="2019" name="Int. J. Syst. Evol. Microbiol.">
        <title>The Global Catalogue of Microorganisms (GCM) 10K type strain sequencing project: providing services to taxonomists for standard genome sequencing and annotation.</title>
        <authorList>
            <consortium name="The Broad Institute Genomics Platform"/>
            <consortium name="The Broad Institute Genome Sequencing Center for Infectious Disease"/>
            <person name="Wu L."/>
            <person name="Ma J."/>
        </authorList>
    </citation>
    <scope>NUCLEOTIDE SEQUENCE [LARGE SCALE GENOMIC DNA]</scope>
    <source>
        <strain evidence="3">CCUG 43304</strain>
    </source>
</reference>
<feature type="transmembrane region" description="Helical" evidence="1">
    <location>
        <begin position="324"/>
        <end position="347"/>
    </location>
</feature>
<dbReference type="RefSeq" id="WP_386728912.1">
    <property type="nucleotide sequence ID" value="NZ_JBHSTP010000001.1"/>
</dbReference>
<evidence type="ECO:0000313" key="2">
    <source>
        <dbReference type="EMBL" id="MFC6355718.1"/>
    </source>
</evidence>
<organism evidence="2 3">
    <name type="scientific">Luethyella okanaganae</name>
    <dbReference type="NCBI Taxonomy" id="69372"/>
    <lineage>
        <taxon>Bacteria</taxon>
        <taxon>Bacillati</taxon>
        <taxon>Actinomycetota</taxon>
        <taxon>Actinomycetes</taxon>
        <taxon>Micrococcales</taxon>
        <taxon>Microbacteriaceae</taxon>
        <taxon>Luethyella</taxon>
    </lineage>
</organism>
<proteinExistence type="predicted"/>
<feature type="transmembrane region" description="Helical" evidence="1">
    <location>
        <begin position="121"/>
        <end position="146"/>
    </location>
</feature>
<keyword evidence="3" id="KW-1185">Reference proteome</keyword>
<feature type="transmembrane region" description="Helical" evidence="1">
    <location>
        <begin position="512"/>
        <end position="532"/>
    </location>
</feature>
<evidence type="ECO:0000313" key="3">
    <source>
        <dbReference type="Proteomes" id="UP001596306"/>
    </source>
</evidence>
<protein>
    <submittedName>
        <fullName evidence="2">Uncharacterized protein</fullName>
    </submittedName>
</protein>
<feature type="transmembrane region" description="Helical" evidence="1">
    <location>
        <begin position="402"/>
        <end position="425"/>
    </location>
</feature>
<keyword evidence="1" id="KW-0812">Transmembrane</keyword>